<dbReference type="Pfam" id="PF07690">
    <property type="entry name" value="MFS_1"/>
    <property type="match status" value="1"/>
</dbReference>
<feature type="domain" description="Major facilitator superfamily (MFS) profile" evidence="8">
    <location>
        <begin position="78"/>
        <end position="467"/>
    </location>
</feature>
<feature type="transmembrane region" description="Helical" evidence="7">
    <location>
        <begin position="287"/>
        <end position="313"/>
    </location>
</feature>
<dbReference type="InterPro" id="IPR020846">
    <property type="entry name" value="MFS_dom"/>
</dbReference>
<feature type="transmembrane region" description="Helical" evidence="7">
    <location>
        <begin position="353"/>
        <end position="372"/>
    </location>
</feature>
<name>A0A9P6B571_9AGAM</name>
<dbReference type="Proteomes" id="UP000886523">
    <property type="component" value="Unassembled WGS sequence"/>
</dbReference>
<feature type="transmembrane region" description="Helical" evidence="7">
    <location>
        <begin position="441"/>
        <end position="460"/>
    </location>
</feature>
<reference evidence="9" key="1">
    <citation type="journal article" date="2020" name="Nat. Commun.">
        <title>Large-scale genome sequencing of mycorrhizal fungi provides insights into the early evolution of symbiotic traits.</title>
        <authorList>
            <person name="Miyauchi S."/>
            <person name="Kiss E."/>
            <person name="Kuo A."/>
            <person name="Drula E."/>
            <person name="Kohler A."/>
            <person name="Sanchez-Garcia M."/>
            <person name="Morin E."/>
            <person name="Andreopoulos B."/>
            <person name="Barry K.W."/>
            <person name="Bonito G."/>
            <person name="Buee M."/>
            <person name="Carver A."/>
            <person name="Chen C."/>
            <person name="Cichocki N."/>
            <person name="Clum A."/>
            <person name="Culley D."/>
            <person name="Crous P.W."/>
            <person name="Fauchery L."/>
            <person name="Girlanda M."/>
            <person name="Hayes R.D."/>
            <person name="Keri Z."/>
            <person name="LaButti K."/>
            <person name="Lipzen A."/>
            <person name="Lombard V."/>
            <person name="Magnuson J."/>
            <person name="Maillard F."/>
            <person name="Murat C."/>
            <person name="Nolan M."/>
            <person name="Ohm R.A."/>
            <person name="Pangilinan J."/>
            <person name="Pereira M.F."/>
            <person name="Perotto S."/>
            <person name="Peter M."/>
            <person name="Pfister S."/>
            <person name="Riley R."/>
            <person name="Sitrit Y."/>
            <person name="Stielow J.B."/>
            <person name="Szollosi G."/>
            <person name="Zifcakova L."/>
            <person name="Stursova M."/>
            <person name="Spatafora J.W."/>
            <person name="Tedersoo L."/>
            <person name="Vaario L.M."/>
            <person name="Yamada A."/>
            <person name="Yan M."/>
            <person name="Wang P."/>
            <person name="Xu J."/>
            <person name="Bruns T."/>
            <person name="Baldrian P."/>
            <person name="Vilgalys R."/>
            <person name="Dunand C."/>
            <person name="Henrissat B."/>
            <person name="Grigoriev I.V."/>
            <person name="Hibbett D."/>
            <person name="Nagy L.G."/>
            <person name="Martin F.M."/>
        </authorList>
    </citation>
    <scope>NUCLEOTIDE SEQUENCE</scope>
    <source>
        <strain evidence="9">UP504</strain>
    </source>
</reference>
<feature type="transmembrane region" description="Helical" evidence="7">
    <location>
        <begin position="378"/>
        <end position="399"/>
    </location>
</feature>
<evidence type="ECO:0000256" key="2">
    <source>
        <dbReference type="ARBA" id="ARBA00008335"/>
    </source>
</evidence>
<evidence type="ECO:0000313" key="9">
    <source>
        <dbReference type="EMBL" id="KAF9517938.1"/>
    </source>
</evidence>
<dbReference type="InterPro" id="IPR036259">
    <property type="entry name" value="MFS_trans_sf"/>
</dbReference>
<evidence type="ECO:0000259" key="8">
    <source>
        <dbReference type="PROSITE" id="PS50850"/>
    </source>
</evidence>
<keyword evidence="3" id="KW-0813">Transport</keyword>
<feature type="transmembrane region" description="Helical" evidence="7">
    <location>
        <begin position="325"/>
        <end position="344"/>
    </location>
</feature>
<feature type="transmembrane region" description="Helical" evidence="7">
    <location>
        <begin position="228"/>
        <end position="249"/>
    </location>
</feature>
<dbReference type="PROSITE" id="PS50850">
    <property type="entry name" value="MFS"/>
    <property type="match status" value="1"/>
</dbReference>
<feature type="transmembrane region" description="Helical" evidence="7">
    <location>
        <begin position="202"/>
        <end position="222"/>
    </location>
</feature>
<dbReference type="PANTHER" id="PTHR23514:SF3">
    <property type="entry name" value="BYPASS OF STOP CODON PROTEIN 6"/>
    <property type="match status" value="1"/>
</dbReference>
<evidence type="ECO:0000256" key="7">
    <source>
        <dbReference type="SAM" id="Phobius"/>
    </source>
</evidence>
<accession>A0A9P6B571</accession>
<feature type="transmembrane region" description="Helical" evidence="7">
    <location>
        <begin position="411"/>
        <end position="435"/>
    </location>
</feature>
<dbReference type="InterPro" id="IPR011701">
    <property type="entry name" value="MFS"/>
</dbReference>
<proteinExistence type="inferred from homology"/>
<feature type="transmembrane region" description="Helical" evidence="7">
    <location>
        <begin position="138"/>
        <end position="158"/>
    </location>
</feature>
<evidence type="ECO:0000313" key="10">
    <source>
        <dbReference type="Proteomes" id="UP000886523"/>
    </source>
</evidence>
<dbReference type="OrthoDB" id="413079at2759"/>
<evidence type="ECO:0000256" key="3">
    <source>
        <dbReference type="ARBA" id="ARBA00022448"/>
    </source>
</evidence>
<dbReference type="GO" id="GO:0022857">
    <property type="term" value="F:transmembrane transporter activity"/>
    <property type="evidence" value="ECO:0007669"/>
    <property type="project" value="InterPro"/>
</dbReference>
<dbReference type="InterPro" id="IPR051788">
    <property type="entry name" value="MFS_Transporter"/>
</dbReference>
<comment type="similarity">
    <text evidence="2">Belongs to the major facilitator superfamily.</text>
</comment>
<evidence type="ECO:0000256" key="1">
    <source>
        <dbReference type="ARBA" id="ARBA00004127"/>
    </source>
</evidence>
<dbReference type="AlphaFoldDB" id="A0A9P6B571"/>
<keyword evidence="5 7" id="KW-1133">Transmembrane helix</keyword>
<keyword evidence="6 7" id="KW-0472">Membrane</keyword>
<comment type="caution">
    <text evidence="9">The sequence shown here is derived from an EMBL/GenBank/DDBJ whole genome shotgun (WGS) entry which is preliminary data.</text>
</comment>
<comment type="subcellular location">
    <subcellularLocation>
        <location evidence="1">Endomembrane system</location>
        <topology evidence="1">Multi-pass membrane protein</topology>
    </subcellularLocation>
</comment>
<keyword evidence="10" id="KW-1185">Reference proteome</keyword>
<feature type="transmembrane region" description="Helical" evidence="7">
    <location>
        <begin position="77"/>
        <end position="97"/>
    </location>
</feature>
<gene>
    <name evidence="9" type="ORF">BS47DRAFT_1375467</name>
</gene>
<evidence type="ECO:0000256" key="4">
    <source>
        <dbReference type="ARBA" id="ARBA00022692"/>
    </source>
</evidence>
<dbReference type="FunFam" id="1.20.1250.20:FF:000286">
    <property type="entry name" value="MFS efflux transporter"/>
    <property type="match status" value="1"/>
</dbReference>
<sequence length="468" mass="50575">MSGLVKSNALTKDQALPLPQDAMTRNPSRGTTYDLQSASRIRVAATAELRTAIEPLELQDVPQPAPMSKAMLNKERMYFVAMCFPLFLAGWNDASAGPLLPRMQATYHVGYAVVSLIFISNCVGCVSAALLNIWLTDIFGFGIVITFGAVCQSAAYCIQAPQPPFPLLVISYCINGFGEALQDAQSNGLVASLPTNAVTKMSILHGVYGLGAFISPLVATQFAQKHRWTFHFLTSLAVSLMTACTLAYVTRFKSQDELLGAIGTVHTEETPSTSEGSKLRQMMELKVVHLMALFIFVYVGVEVTIGGWIVTFIIHKRGGSARAGYVSSGFFGGLTIGRVALIWVNQKVGERRVLYIYGLLCIALELTIWLVPSLIENAIAVALIGALLGPFYPIVMNVASALIPRRLLTGSIGWIASLGQTGSAAFPFILAVMAQKHGVQVLQPLIVAMIVFLLGIWLFVAPVSRRTE</sequence>
<dbReference type="SUPFAM" id="SSF103473">
    <property type="entry name" value="MFS general substrate transporter"/>
    <property type="match status" value="1"/>
</dbReference>
<dbReference type="EMBL" id="MU128928">
    <property type="protein sequence ID" value="KAF9517938.1"/>
    <property type="molecule type" value="Genomic_DNA"/>
</dbReference>
<dbReference type="Gene3D" id="1.20.1250.20">
    <property type="entry name" value="MFS general substrate transporter like domains"/>
    <property type="match status" value="2"/>
</dbReference>
<evidence type="ECO:0000256" key="6">
    <source>
        <dbReference type="ARBA" id="ARBA00023136"/>
    </source>
</evidence>
<feature type="transmembrane region" description="Helical" evidence="7">
    <location>
        <begin position="109"/>
        <end position="131"/>
    </location>
</feature>
<evidence type="ECO:0000256" key="5">
    <source>
        <dbReference type="ARBA" id="ARBA00022989"/>
    </source>
</evidence>
<dbReference type="GO" id="GO:0016020">
    <property type="term" value="C:membrane"/>
    <property type="evidence" value="ECO:0007669"/>
    <property type="project" value="TreeGrafter"/>
</dbReference>
<organism evidence="9 10">
    <name type="scientific">Hydnum rufescens UP504</name>
    <dbReference type="NCBI Taxonomy" id="1448309"/>
    <lineage>
        <taxon>Eukaryota</taxon>
        <taxon>Fungi</taxon>
        <taxon>Dikarya</taxon>
        <taxon>Basidiomycota</taxon>
        <taxon>Agaricomycotina</taxon>
        <taxon>Agaricomycetes</taxon>
        <taxon>Cantharellales</taxon>
        <taxon>Hydnaceae</taxon>
        <taxon>Hydnum</taxon>
    </lineage>
</organism>
<dbReference type="PANTHER" id="PTHR23514">
    <property type="entry name" value="BYPASS OF STOP CODON PROTEIN 6"/>
    <property type="match status" value="1"/>
</dbReference>
<protein>
    <recommendedName>
        <fullName evidence="8">Major facilitator superfamily (MFS) profile domain-containing protein</fullName>
    </recommendedName>
</protein>
<dbReference type="GO" id="GO:0012505">
    <property type="term" value="C:endomembrane system"/>
    <property type="evidence" value="ECO:0007669"/>
    <property type="project" value="UniProtKB-SubCell"/>
</dbReference>
<keyword evidence="4 7" id="KW-0812">Transmembrane</keyword>